<dbReference type="GO" id="GO:0007166">
    <property type="term" value="P:cell surface receptor signaling pathway"/>
    <property type="evidence" value="ECO:0007669"/>
    <property type="project" value="InterPro"/>
</dbReference>
<feature type="transmembrane region" description="Helical" evidence="6">
    <location>
        <begin position="703"/>
        <end position="723"/>
    </location>
</feature>
<sequence>MLKANPWEKGEQDEEESGGEAPAKAKSLILLDEDTAHQHNYLLEETAASTPVRKCCELGFFSLQTQQCEAAPVNMDFEDLVQSLRQPDASSHGGVQLVTGPLLTCPDTGRTPVISEVVHGSHLLLEHGFLRSEVTGHDHDHDHYCLELAAPGPDQLEASIMVAAQCQPWATKILTRKCCALDQYYDHALEECRPKLANMSGHEELVREFIRSDAGVSSIKVQTGTLRCDRGAPRIVVADQAFLDASSQLCERLTGKCQTTSSYCVEWAAGDTTMTALAFVCPVEAFHKCCPKNYLLTETGCVLAGSGDVSARMRHLMEKLDPLYGFPTENGGQLCVRDMITPDDADVQWWISKNGYLSVNTRGDSHDTMRYCVDDYLGPSNKTQTVTILCQDDLEEASRVHLSQEGMVDKCCPHGYYLSASTYTCRPDDQGLELLDHPLVQAANITKLIFTSVPECQVSGGYHHYYVDPDLVGDDHALLSTDHMLEVVGLESGCAFMRHSLPRHAYCLDYTVNGSDRRPGVLVCAGMWQGYNLHAEKYDITSILLGVSCAAFFGTAFCLISTRVRRGLVTVKKVNTLAGRILLSYVFSNLVGFLLLMVNMKVELEERSSECQVIAWLLIFFLLGAFQWNTSICLESLLLTLHVETSETLRYLYHSLWAWGVPAFIASLALTLDHYRQSLPCSVITPKVGLYRCFFSDAAATLVYFYTPMLISLVANVVLLLLSRHLRAERLRKLECGLARNQVSDPERERTDMQRARDSGKAQTPSSDPRPAQSGLRTHQTRNVWLESVKLVVWSGVTWLLEVVSFVISKYMVTPSESWYDYLWYVPSSVNALRGVGIFVILVLTPERRLQIRRTLLGLVRQSGVSDFAKSGKGDDSGSISVDVPFRGVGDSAGPVRAATSPSSQPSDGGGPEQDVEAGAGCRRHSSLGIYVTHL</sequence>
<feature type="region of interest" description="Disordered" evidence="5">
    <location>
        <begin position="891"/>
        <end position="920"/>
    </location>
</feature>
<dbReference type="Pfam" id="PF00002">
    <property type="entry name" value="7tm_2"/>
    <property type="match status" value="1"/>
</dbReference>
<comment type="subcellular location">
    <subcellularLocation>
        <location evidence="1">Membrane</location>
        <topology evidence="1">Multi-pass membrane protein</topology>
    </subcellularLocation>
</comment>
<dbReference type="PANTHER" id="PTHR46953:SF1">
    <property type="entry name" value="G-PROTEIN COUPLED RECEPTOR MTH-LIKE 1-RELATED"/>
    <property type="match status" value="1"/>
</dbReference>
<evidence type="ECO:0000256" key="2">
    <source>
        <dbReference type="ARBA" id="ARBA00022692"/>
    </source>
</evidence>
<accession>A0AAW0U762</accession>
<keyword evidence="2 6" id="KW-0812">Transmembrane</keyword>
<evidence type="ECO:0000256" key="4">
    <source>
        <dbReference type="ARBA" id="ARBA00023136"/>
    </source>
</evidence>
<proteinExistence type="predicted"/>
<gene>
    <name evidence="8" type="ORF">O3P69_005812</name>
</gene>
<feature type="transmembrane region" description="Helical" evidence="6">
    <location>
        <begin position="581"/>
        <end position="602"/>
    </location>
</feature>
<evidence type="ECO:0000259" key="7">
    <source>
        <dbReference type="PROSITE" id="PS50261"/>
    </source>
</evidence>
<dbReference type="GO" id="GO:0016020">
    <property type="term" value="C:membrane"/>
    <property type="evidence" value="ECO:0007669"/>
    <property type="project" value="UniProtKB-SubCell"/>
</dbReference>
<name>A0AAW0U762_SCYPA</name>
<dbReference type="InterPro" id="IPR000832">
    <property type="entry name" value="GPCR_2_secretin-like"/>
</dbReference>
<dbReference type="InterPro" id="IPR052808">
    <property type="entry name" value="GPCR_Mth-like"/>
</dbReference>
<dbReference type="EMBL" id="JARAKH010000017">
    <property type="protein sequence ID" value="KAK8395940.1"/>
    <property type="molecule type" value="Genomic_DNA"/>
</dbReference>
<dbReference type="PROSITE" id="PS50261">
    <property type="entry name" value="G_PROTEIN_RECEP_F2_4"/>
    <property type="match status" value="1"/>
</dbReference>
<evidence type="ECO:0000256" key="3">
    <source>
        <dbReference type="ARBA" id="ARBA00022989"/>
    </source>
</evidence>
<reference evidence="8 9" key="1">
    <citation type="submission" date="2023-03" db="EMBL/GenBank/DDBJ databases">
        <title>High-quality genome of Scylla paramamosain provides insights in environmental adaptation.</title>
        <authorList>
            <person name="Zhang L."/>
        </authorList>
    </citation>
    <scope>NUCLEOTIDE SEQUENCE [LARGE SCALE GENOMIC DNA]</scope>
    <source>
        <strain evidence="8">LZ_2023a</strain>
        <tissue evidence="8">Muscle</tissue>
    </source>
</reference>
<evidence type="ECO:0000313" key="9">
    <source>
        <dbReference type="Proteomes" id="UP001487740"/>
    </source>
</evidence>
<feature type="transmembrane region" description="Helical" evidence="6">
    <location>
        <begin position="824"/>
        <end position="844"/>
    </location>
</feature>
<keyword evidence="9" id="KW-1185">Reference proteome</keyword>
<organism evidence="8 9">
    <name type="scientific">Scylla paramamosain</name>
    <name type="common">Mud crab</name>
    <dbReference type="NCBI Taxonomy" id="85552"/>
    <lineage>
        <taxon>Eukaryota</taxon>
        <taxon>Metazoa</taxon>
        <taxon>Ecdysozoa</taxon>
        <taxon>Arthropoda</taxon>
        <taxon>Crustacea</taxon>
        <taxon>Multicrustacea</taxon>
        <taxon>Malacostraca</taxon>
        <taxon>Eumalacostraca</taxon>
        <taxon>Eucarida</taxon>
        <taxon>Decapoda</taxon>
        <taxon>Pleocyemata</taxon>
        <taxon>Brachyura</taxon>
        <taxon>Eubrachyura</taxon>
        <taxon>Portunoidea</taxon>
        <taxon>Portunidae</taxon>
        <taxon>Portuninae</taxon>
        <taxon>Scylla</taxon>
    </lineage>
</organism>
<keyword evidence="4 6" id="KW-0472">Membrane</keyword>
<dbReference type="GO" id="GO:0004930">
    <property type="term" value="F:G protein-coupled receptor activity"/>
    <property type="evidence" value="ECO:0007669"/>
    <property type="project" value="InterPro"/>
</dbReference>
<feature type="transmembrane region" description="Helical" evidence="6">
    <location>
        <begin position="614"/>
        <end position="639"/>
    </location>
</feature>
<dbReference type="InterPro" id="IPR017981">
    <property type="entry name" value="GPCR_2-like_7TM"/>
</dbReference>
<feature type="region of interest" description="Disordered" evidence="5">
    <location>
        <begin position="1"/>
        <end position="23"/>
    </location>
</feature>
<feature type="domain" description="G-protein coupled receptors family 2 profile 2" evidence="7">
    <location>
        <begin position="537"/>
        <end position="846"/>
    </location>
</feature>
<feature type="transmembrane region" description="Helical" evidence="6">
    <location>
        <begin position="540"/>
        <end position="560"/>
    </location>
</feature>
<evidence type="ECO:0000256" key="6">
    <source>
        <dbReference type="SAM" id="Phobius"/>
    </source>
</evidence>
<evidence type="ECO:0000256" key="1">
    <source>
        <dbReference type="ARBA" id="ARBA00004141"/>
    </source>
</evidence>
<feature type="compositionally biased region" description="Basic and acidic residues" evidence="5">
    <location>
        <begin position="1"/>
        <end position="10"/>
    </location>
</feature>
<dbReference type="Gene3D" id="1.20.1070.10">
    <property type="entry name" value="Rhodopsin 7-helix transmembrane proteins"/>
    <property type="match status" value="1"/>
</dbReference>
<dbReference type="EMBL" id="JARAKH010000017">
    <property type="protein sequence ID" value="KAK8395939.1"/>
    <property type="molecule type" value="Genomic_DNA"/>
</dbReference>
<evidence type="ECO:0000313" key="8">
    <source>
        <dbReference type="EMBL" id="KAK8395939.1"/>
    </source>
</evidence>
<feature type="transmembrane region" description="Helical" evidence="6">
    <location>
        <begin position="791"/>
        <end position="812"/>
    </location>
</feature>
<dbReference type="EMBL" id="JARAKH010000017">
    <property type="protein sequence ID" value="KAK8395941.1"/>
    <property type="molecule type" value="Genomic_DNA"/>
</dbReference>
<feature type="compositionally biased region" description="Basic and acidic residues" evidence="5">
    <location>
        <begin position="745"/>
        <end position="760"/>
    </location>
</feature>
<feature type="region of interest" description="Disordered" evidence="5">
    <location>
        <begin position="743"/>
        <end position="776"/>
    </location>
</feature>
<dbReference type="AlphaFoldDB" id="A0AAW0U762"/>
<dbReference type="EMBL" id="JARAKH010000017">
    <property type="protein sequence ID" value="KAK8395938.1"/>
    <property type="molecule type" value="Genomic_DNA"/>
</dbReference>
<comment type="caution">
    <text evidence="8">The sequence shown here is derived from an EMBL/GenBank/DDBJ whole genome shotgun (WGS) entry which is preliminary data.</text>
</comment>
<evidence type="ECO:0000256" key="5">
    <source>
        <dbReference type="SAM" id="MobiDB-lite"/>
    </source>
</evidence>
<dbReference type="PANTHER" id="PTHR46953">
    <property type="entry name" value="G-PROTEIN COUPLED RECEPTOR MTH-LIKE 1-RELATED"/>
    <property type="match status" value="1"/>
</dbReference>
<keyword evidence="3 6" id="KW-1133">Transmembrane helix</keyword>
<feature type="transmembrane region" description="Helical" evidence="6">
    <location>
        <begin position="651"/>
        <end position="670"/>
    </location>
</feature>
<dbReference type="Proteomes" id="UP001487740">
    <property type="component" value="Unassembled WGS sequence"/>
</dbReference>
<protein>
    <recommendedName>
        <fullName evidence="7">G-protein coupled receptors family 2 profile 2 domain-containing protein</fullName>
    </recommendedName>
</protein>
<dbReference type="EMBL" id="JARAKH010000017">
    <property type="protein sequence ID" value="KAK8395942.1"/>
    <property type="molecule type" value="Genomic_DNA"/>
</dbReference>